<proteinExistence type="predicted"/>
<organism evidence="2 3">
    <name type="scientific">Opisthorchis felineus</name>
    <dbReference type="NCBI Taxonomy" id="147828"/>
    <lineage>
        <taxon>Eukaryota</taxon>
        <taxon>Metazoa</taxon>
        <taxon>Spiralia</taxon>
        <taxon>Lophotrochozoa</taxon>
        <taxon>Platyhelminthes</taxon>
        <taxon>Trematoda</taxon>
        <taxon>Digenea</taxon>
        <taxon>Opisthorchiida</taxon>
        <taxon>Opisthorchiata</taxon>
        <taxon>Opisthorchiidae</taxon>
        <taxon>Opisthorchis</taxon>
    </lineage>
</organism>
<dbReference type="PANTHER" id="PTHR34929">
    <property type="entry name" value="ZGC:153157"/>
    <property type="match status" value="1"/>
</dbReference>
<name>A0A4S2LW20_OPIFE</name>
<keyword evidence="1" id="KW-0472">Membrane</keyword>
<keyword evidence="1" id="KW-0812">Transmembrane</keyword>
<evidence type="ECO:0008006" key="4">
    <source>
        <dbReference type="Google" id="ProtNLM"/>
    </source>
</evidence>
<dbReference type="Proteomes" id="UP000308267">
    <property type="component" value="Unassembled WGS sequence"/>
</dbReference>
<gene>
    <name evidence="2" type="ORF">CRM22_004646</name>
</gene>
<reference evidence="2 3" key="1">
    <citation type="journal article" date="2019" name="BMC Genomics">
        <title>New insights from Opisthorchis felineus genome: update on genomics of the epidemiologically important liver flukes.</title>
        <authorList>
            <person name="Ershov N.I."/>
            <person name="Mordvinov V.A."/>
            <person name="Prokhortchouk E.B."/>
            <person name="Pakharukova M.Y."/>
            <person name="Gunbin K.V."/>
            <person name="Ustyantsev K."/>
            <person name="Genaev M.A."/>
            <person name="Blinov A.G."/>
            <person name="Mazur A."/>
            <person name="Boulygina E."/>
            <person name="Tsygankova S."/>
            <person name="Khrameeva E."/>
            <person name="Chekanov N."/>
            <person name="Fan G."/>
            <person name="Xiao A."/>
            <person name="Zhang H."/>
            <person name="Xu X."/>
            <person name="Yang H."/>
            <person name="Solovyev V."/>
            <person name="Lee S.M."/>
            <person name="Liu X."/>
            <person name="Afonnikov D.A."/>
            <person name="Skryabin K.G."/>
        </authorList>
    </citation>
    <scope>NUCLEOTIDE SEQUENCE [LARGE SCALE GENOMIC DNA]</scope>
    <source>
        <strain evidence="2">AK-0245</strain>
        <tissue evidence="2">Whole organism</tissue>
    </source>
</reference>
<dbReference type="InterPro" id="IPR029162">
    <property type="entry name" value="InaF-motif"/>
</dbReference>
<sequence>MAKSAHEGRPKLQKTSKKWVRLATVLVYVVSVSLAAIILAIYYSMIWKPRINGATVSTVPK</sequence>
<dbReference type="EMBL" id="SJOL01006405">
    <property type="protein sequence ID" value="TGZ67686.1"/>
    <property type="molecule type" value="Genomic_DNA"/>
</dbReference>
<feature type="transmembrane region" description="Helical" evidence="1">
    <location>
        <begin position="20"/>
        <end position="43"/>
    </location>
</feature>
<accession>A0A4S2LW20</accession>
<dbReference type="Pfam" id="PF15018">
    <property type="entry name" value="InaF-motif"/>
    <property type="match status" value="1"/>
</dbReference>
<protein>
    <recommendedName>
        <fullName evidence="4">InaF motif containing 2</fullName>
    </recommendedName>
</protein>
<evidence type="ECO:0000256" key="1">
    <source>
        <dbReference type="SAM" id="Phobius"/>
    </source>
</evidence>
<dbReference type="PANTHER" id="PTHR34929:SF1">
    <property type="entry name" value="INAF MOTIF CONTAINING 2"/>
    <property type="match status" value="1"/>
</dbReference>
<comment type="caution">
    <text evidence="2">The sequence shown here is derived from an EMBL/GenBank/DDBJ whole genome shotgun (WGS) entry which is preliminary data.</text>
</comment>
<evidence type="ECO:0000313" key="3">
    <source>
        <dbReference type="Proteomes" id="UP000308267"/>
    </source>
</evidence>
<keyword evidence="1" id="KW-1133">Transmembrane helix</keyword>
<evidence type="ECO:0000313" key="2">
    <source>
        <dbReference type="EMBL" id="TGZ67686.1"/>
    </source>
</evidence>
<dbReference type="AlphaFoldDB" id="A0A4S2LW20"/>
<keyword evidence="3" id="KW-1185">Reference proteome</keyword>